<dbReference type="PANTHER" id="PTHR43179">
    <property type="entry name" value="RHAMNOSYLTRANSFERASE WBBL"/>
    <property type="match status" value="1"/>
</dbReference>
<dbReference type="STRING" id="1945662.B0A89_06315"/>
<organism evidence="7 8">
    <name type="scientific">Paracoccus contaminans</name>
    <dbReference type="NCBI Taxonomy" id="1945662"/>
    <lineage>
        <taxon>Bacteria</taxon>
        <taxon>Pseudomonadati</taxon>
        <taxon>Pseudomonadota</taxon>
        <taxon>Alphaproteobacteria</taxon>
        <taxon>Rhodobacterales</taxon>
        <taxon>Paracoccaceae</taxon>
        <taxon>Paracoccus</taxon>
    </lineage>
</organism>
<sequence length="1320" mass="140931">MTSNPDLSPRGALRLAKRLARSALGRSVPPASAPAFAGNVDVLTPLSVVGWIARPGDGAPLRVDILSGRRIIAQGLLADNHRQDVQDAGFGSGRHGFSVAVTGAPLDPAQGIELRLSATGEVVLRRAMTGAAGPVDADPAAERPAPGRAAGGAVGGASGHRGKIERLSPTQLRGWAVDGAHPGRVFDSQLLIDGIPLMTVRNDRPRHDLQAAGLSAGLGGVDVALPLGLLEAGEHVATLRLPDGGELRQTIKIAQQQQRPALNGGVPAVRPADVAVIVPVWNAADDVATCIERLERHTPPEVEVLFIDDASPDPAIAPLLAGAAARRPATRVLRNAQNMGFTRTVNRGLEEIGRKHAVLLNSDARVTPDWIEGMLEAAASRPRVATVTAMSDRAGAFSAPRIGNDNDLPPGLEEDAYARAFRRRSLRLRPVVPTGNGFCMFVNRACIDEIGALDAGAFPRGYGEENDFCMRARRAGWANLVDDATYVFHERSRSFGQSKTELMAAGRAVIEARYPEYGRAIRVFSEGADLHLARWRAAQALADCNDPAAGLPAMLFVVSTQSGGTPQTNLDLMRQLGDEADLWLLRCDSRALTLSRLQDGELVEMRSHRLGEAVDPITHGSAEYDAIVADWLGWLRPCIVHIRHLAWHSLQLPTLARDCGARVVMSFHDFYALCPTVKLLDERRVFCGGRCTATPGDCAAELWPPASLPPLKHRWVHVWQGMFNRALAACDAFITTSPSARATLLAGLPGVSPDRFHVIPHGRNFARMDSIAARPAPTEPIRILLPGNIGVPKGRDILAALLDHDGAGRMEFHVLGKISDAAELAGQPRLFLHGEYKRDEFAARAAAIRPHLGAIFSIWDETWCHTLTELWSAGLPALVFDFPNVAARVRESGAGWVVPHQDVAALHDAILAVAENPAEMARAAAAAAAWQQGTGIAMTTPVMAQRYRAIYRSLLRPAAPARPVVAVVAPAFPLLDTADASRQVRLRERTVNHPDRPVAYVRMSAETAIANLSMGSVDGVIVQRTGVPPELTAPLLAALERQGIRHLHDLSDDLLNMPADKDPDGTYAAASVPLARLVAAAGAVTTSTEALAARLAAINPAVHVLPDRLSGRLWRGTVPGRAPDGMVRAFYMGTSTHAEDLAAILPALEALAAREAGFRLAVIGIQDAPLPSWAERVAIPKGMRSHARFVGWLRAQAGRFDFGLAPLARTAFNLRKSDLKVMEYGALGLPVLASDLPVYADLGARQPGVTLVPADGWAEALEGALAQARSGDADRRAIRAWTMQHMALDPTLADFDALVLRHVRAAAGPGAAEGKGRALS</sequence>
<feature type="compositionally biased region" description="Gly residues" evidence="4">
    <location>
        <begin position="149"/>
        <end position="159"/>
    </location>
</feature>
<feature type="compositionally biased region" description="Low complexity" evidence="4">
    <location>
        <begin position="133"/>
        <end position="148"/>
    </location>
</feature>
<dbReference type="InterPro" id="IPR001173">
    <property type="entry name" value="Glyco_trans_2-like"/>
</dbReference>
<reference evidence="7 8" key="1">
    <citation type="submission" date="2017-03" db="EMBL/GenBank/DDBJ databases">
        <title>Genome sequence of Paracoccus contaminans isolated from a water microcosm.</title>
        <authorList>
            <person name="Aurass P."/>
            <person name="Karste S."/>
            <person name="Trost E."/>
            <person name="Glaeser S.P."/>
            <person name="Kaempfer P."/>
            <person name="Flieger A."/>
        </authorList>
    </citation>
    <scope>NUCLEOTIDE SEQUENCE [LARGE SCALE GENOMIC DNA]</scope>
    <source>
        <strain evidence="8">RKI 16-01929T\LMG 29738T\CCM 8701T\CIP 111112T</strain>
    </source>
</reference>
<dbReference type="Pfam" id="PF13439">
    <property type="entry name" value="Glyco_transf_4"/>
    <property type="match status" value="1"/>
</dbReference>
<dbReference type="Pfam" id="PF00535">
    <property type="entry name" value="Glycos_transf_2"/>
    <property type="match status" value="1"/>
</dbReference>
<evidence type="ECO:0000256" key="4">
    <source>
        <dbReference type="SAM" id="MobiDB-lite"/>
    </source>
</evidence>
<dbReference type="RefSeq" id="WP_085377415.1">
    <property type="nucleotide sequence ID" value="NZ_CP020612.1"/>
</dbReference>
<dbReference type="OrthoDB" id="9771846at2"/>
<comment type="similarity">
    <text evidence="1">Belongs to the glycosyltransferase 2 family.</text>
</comment>
<evidence type="ECO:0000256" key="1">
    <source>
        <dbReference type="ARBA" id="ARBA00006739"/>
    </source>
</evidence>
<gene>
    <name evidence="7" type="ORF">B0A89_06315</name>
</gene>
<dbReference type="PANTHER" id="PTHR43179:SF12">
    <property type="entry name" value="GALACTOFURANOSYLTRANSFERASE GLFT2"/>
    <property type="match status" value="1"/>
</dbReference>
<dbReference type="EMBL" id="CP020612">
    <property type="protein sequence ID" value="ARJ69299.1"/>
    <property type="molecule type" value="Genomic_DNA"/>
</dbReference>
<dbReference type="InterPro" id="IPR028098">
    <property type="entry name" value="Glyco_trans_4-like_N"/>
</dbReference>
<feature type="region of interest" description="Disordered" evidence="4">
    <location>
        <begin position="133"/>
        <end position="163"/>
    </location>
</feature>
<evidence type="ECO:0000313" key="7">
    <source>
        <dbReference type="EMBL" id="ARJ69299.1"/>
    </source>
</evidence>
<evidence type="ECO:0000256" key="3">
    <source>
        <dbReference type="ARBA" id="ARBA00022679"/>
    </source>
</evidence>
<dbReference type="Gene3D" id="3.40.50.2000">
    <property type="entry name" value="Glycogen Phosphorylase B"/>
    <property type="match status" value="3"/>
</dbReference>
<evidence type="ECO:0000259" key="5">
    <source>
        <dbReference type="Pfam" id="PF00535"/>
    </source>
</evidence>
<name>A0A1W6CWZ4_9RHOB</name>
<evidence type="ECO:0000313" key="8">
    <source>
        <dbReference type="Proteomes" id="UP000193017"/>
    </source>
</evidence>
<keyword evidence="3" id="KW-0808">Transferase</keyword>
<feature type="domain" description="Glycosyltransferase 2-like" evidence="5">
    <location>
        <begin position="276"/>
        <end position="450"/>
    </location>
</feature>
<keyword evidence="2" id="KW-0328">Glycosyltransferase</keyword>
<dbReference type="SUPFAM" id="SSF53756">
    <property type="entry name" value="UDP-Glycosyltransferase/glycogen phosphorylase"/>
    <property type="match status" value="2"/>
</dbReference>
<evidence type="ECO:0000259" key="6">
    <source>
        <dbReference type="Pfam" id="PF13439"/>
    </source>
</evidence>
<dbReference type="InterPro" id="IPR029044">
    <property type="entry name" value="Nucleotide-diphossugar_trans"/>
</dbReference>
<dbReference type="GO" id="GO:0016757">
    <property type="term" value="F:glycosyltransferase activity"/>
    <property type="evidence" value="ECO:0007669"/>
    <property type="project" value="UniProtKB-KW"/>
</dbReference>
<evidence type="ECO:0000256" key="2">
    <source>
        <dbReference type="ARBA" id="ARBA00022676"/>
    </source>
</evidence>
<accession>A0A1W6CWZ4</accession>
<proteinExistence type="inferred from homology"/>
<protein>
    <submittedName>
        <fullName evidence="7">Uncharacterized protein</fullName>
    </submittedName>
</protein>
<dbReference type="Proteomes" id="UP000193017">
    <property type="component" value="Chromosome"/>
</dbReference>
<feature type="domain" description="Glycosyltransferase subfamily 4-like N-terminal" evidence="6">
    <location>
        <begin position="628"/>
        <end position="764"/>
    </location>
</feature>
<keyword evidence="8" id="KW-1185">Reference proteome</keyword>
<dbReference type="KEGG" id="pcon:B0A89_06315"/>
<dbReference type="Gene3D" id="3.90.550.10">
    <property type="entry name" value="Spore Coat Polysaccharide Biosynthesis Protein SpsA, Chain A"/>
    <property type="match status" value="1"/>
</dbReference>
<dbReference type="SUPFAM" id="SSF53448">
    <property type="entry name" value="Nucleotide-diphospho-sugar transferases"/>
    <property type="match status" value="1"/>
</dbReference>